<keyword evidence="6 14" id="KW-1133">Transmembrane helix</keyword>
<name>A0A8C8W5V5_PERMB</name>
<dbReference type="Proteomes" id="UP000694547">
    <property type="component" value="Chromosome 3"/>
</dbReference>
<dbReference type="CDD" id="cd15019">
    <property type="entry name" value="7tm_TAS2R14-like"/>
    <property type="match status" value="1"/>
</dbReference>
<evidence type="ECO:0000256" key="13">
    <source>
        <dbReference type="RuleBase" id="RU004424"/>
    </source>
</evidence>
<evidence type="ECO:0000256" key="5">
    <source>
        <dbReference type="ARBA" id="ARBA00022692"/>
    </source>
</evidence>
<keyword evidence="17" id="KW-1185">Reference proteome</keyword>
<comment type="similarity">
    <text evidence="2 12">Belongs to the G-protein coupled receptor T2R family.</text>
</comment>
<keyword evidence="5 13" id="KW-0812">Transmembrane</keyword>
<evidence type="ECO:0000256" key="14">
    <source>
        <dbReference type="SAM" id="Phobius"/>
    </source>
</evidence>
<dbReference type="GO" id="GO:0016020">
    <property type="term" value="C:membrane"/>
    <property type="evidence" value="ECO:0007669"/>
    <property type="project" value="UniProtKB-SubCell"/>
</dbReference>
<evidence type="ECO:0000256" key="11">
    <source>
        <dbReference type="ARBA" id="ARBA00023224"/>
    </source>
</evidence>
<organism evidence="16 17">
    <name type="scientific">Peromyscus maniculatus bairdii</name>
    <name type="common">Prairie deer mouse</name>
    <dbReference type="NCBI Taxonomy" id="230844"/>
    <lineage>
        <taxon>Eukaryota</taxon>
        <taxon>Metazoa</taxon>
        <taxon>Chordata</taxon>
        <taxon>Craniata</taxon>
        <taxon>Vertebrata</taxon>
        <taxon>Euteleostomi</taxon>
        <taxon>Mammalia</taxon>
        <taxon>Eutheria</taxon>
        <taxon>Euarchontoglires</taxon>
        <taxon>Glires</taxon>
        <taxon>Rodentia</taxon>
        <taxon>Myomorpha</taxon>
        <taxon>Muroidea</taxon>
        <taxon>Cricetidae</taxon>
        <taxon>Neotominae</taxon>
        <taxon>Peromyscus</taxon>
    </lineage>
</organism>
<evidence type="ECO:0000256" key="2">
    <source>
        <dbReference type="ARBA" id="ARBA00007376"/>
    </source>
</evidence>
<feature type="transmembrane region" description="Helical" evidence="14">
    <location>
        <begin position="49"/>
        <end position="77"/>
    </location>
</feature>
<sequence length="314" mass="35805">VNGICVSLLMAGSVCIVEFIIGSLGNGFMALVNIMDLVNRRKISSVDQILTALAISRITLLWSLIASLLVSYIYTALMITAKVIRIIKIFWTVTNHFSIWLSTCLSIFYFLKITNFSNCIFLYLKWRVKKVVSVTLLVSLLILFLNILVINRCIDVWIDGHEANMSYSAISSKSAQFSRLVLLVNTMFTLIPFTVSLTMFLLLIFSLWRHLKNMWHNAEGSRNVSTTAHVKALQTVVTFLLLYTVFFLSLLSLCWFVDFKQKSLIVLFLQAMGIGFPSAHSCVLILENRKLSQSLLSMLRWMRYRLKDTKCSIP</sequence>
<comment type="subcellular location">
    <subcellularLocation>
        <location evidence="1 13">Membrane</location>
        <topology evidence="1 13">Multi-pass membrane protein</topology>
    </subcellularLocation>
</comment>
<evidence type="ECO:0000259" key="15">
    <source>
        <dbReference type="PROSITE" id="PS50262"/>
    </source>
</evidence>
<keyword evidence="4 13" id="KW-0716">Sensory transduction</keyword>
<dbReference type="GeneTree" id="ENSGT01150000286975"/>
<protein>
    <recommendedName>
        <fullName evidence="13">Taste receptor type 2</fullName>
    </recommendedName>
</protein>
<evidence type="ECO:0000256" key="9">
    <source>
        <dbReference type="ARBA" id="ARBA00023170"/>
    </source>
</evidence>
<evidence type="ECO:0000313" key="16">
    <source>
        <dbReference type="Ensembl" id="ENSPEMP00000036127.1"/>
    </source>
</evidence>
<dbReference type="AlphaFoldDB" id="A0A8C8W5V5"/>
<reference evidence="16" key="2">
    <citation type="submission" date="2025-08" db="UniProtKB">
        <authorList>
            <consortium name="Ensembl"/>
        </authorList>
    </citation>
    <scope>IDENTIFICATION</scope>
</reference>
<keyword evidence="7 13" id="KW-0297">G-protein coupled receptor</keyword>
<evidence type="ECO:0000256" key="12">
    <source>
        <dbReference type="RuleBase" id="RU004423"/>
    </source>
</evidence>
<keyword evidence="8 13" id="KW-0472">Membrane</keyword>
<keyword evidence="9 13" id="KW-0675">Receptor</keyword>
<evidence type="ECO:0000313" key="17">
    <source>
        <dbReference type="Proteomes" id="UP000694547"/>
    </source>
</evidence>
<dbReference type="FunFam" id="1.20.1070.10:FF:000042">
    <property type="entry name" value="Taste receptor type 2 member 7"/>
    <property type="match status" value="1"/>
</dbReference>
<dbReference type="Ensembl" id="ENSPEMT00000040732.1">
    <property type="protein sequence ID" value="ENSPEMP00000036127.1"/>
    <property type="gene ID" value="ENSPEMG00000028307.1"/>
</dbReference>
<evidence type="ECO:0000256" key="3">
    <source>
        <dbReference type="ARBA" id="ARBA00022480"/>
    </source>
</evidence>
<evidence type="ECO:0000256" key="7">
    <source>
        <dbReference type="ARBA" id="ARBA00023040"/>
    </source>
</evidence>
<dbReference type="Pfam" id="PF05296">
    <property type="entry name" value="TAS2R"/>
    <property type="match status" value="1"/>
</dbReference>
<keyword evidence="11 13" id="KW-0807">Transducer</keyword>
<dbReference type="Gene3D" id="1.20.1070.10">
    <property type="entry name" value="Rhodopsin 7-helix transmembrane proteins"/>
    <property type="match status" value="1"/>
</dbReference>
<dbReference type="InterPro" id="IPR017452">
    <property type="entry name" value="GPCR_Rhodpsn_7TM"/>
</dbReference>
<reference evidence="16" key="3">
    <citation type="submission" date="2025-09" db="UniProtKB">
        <authorList>
            <consortium name="Ensembl"/>
        </authorList>
    </citation>
    <scope>IDENTIFICATION</scope>
</reference>
<accession>A0A8C8W5V5</accession>
<evidence type="ECO:0000256" key="4">
    <source>
        <dbReference type="ARBA" id="ARBA00022606"/>
    </source>
</evidence>
<gene>
    <name evidence="16" type="primary">LOC102915028</name>
</gene>
<feature type="transmembrane region" description="Helical" evidence="14">
    <location>
        <begin position="7"/>
        <end position="29"/>
    </location>
</feature>
<dbReference type="SUPFAM" id="SSF81321">
    <property type="entry name" value="Family A G protein-coupled receptor-like"/>
    <property type="match status" value="1"/>
</dbReference>
<feature type="domain" description="G-protein coupled receptors family 1 profile" evidence="15">
    <location>
        <begin position="25"/>
        <end position="248"/>
    </location>
</feature>
<feature type="transmembrane region" description="Helical" evidence="14">
    <location>
        <begin position="89"/>
        <end position="111"/>
    </location>
</feature>
<dbReference type="GO" id="GO:0033038">
    <property type="term" value="F:bitter taste receptor activity"/>
    <property type="evidence" value="ECO:0007669"/>
    <property type="project" value="InterPro"/>
</dbReference>
<reference evidence="16 17" key="1">
    <citation type="submission" date="2018-10" db="EMBL/GenBank/DDBJ databases">
        <title>Improved assembly of the deer mouse Peromyscus maniculatus genome.</title>
        <authorList>
            <person name="Lassance J.-M."/>
            <person name="Hoekstra H.E."/>
        </authorList>
    </citation>
    <scope>NUCLEOTIDE SEQUENCE [LARGE SCALE GENOMIC DNA]</scope>
</reference>
<dbReference type="PANTHER" id="PTHR11394:SF23">
    <property type="entry name" value="TASTE RECEPTOR TYPE 2 MEMBER 14"/>
    <property type="match status" value="1"/>
</dbReference>
<dbReference type="PROSITE" id="PS50262">
    <property type="entry name" value="G_PROTEIN_RECEP_F1_2"/>
    <property type="match status" value="1"/>
</dbReference>
<keyword evidence="3 13" id="KW-0919">Taste</keyword>
<evidence type="ECO:0000256" key="8">
    <source>
        <dbReference type="ARBA" id="ARBA00023136"/>
    </source>
</evidence>
<dbReference type="PANTHER" id="PTHR11394">
    <property type="entry name" value="TASTE RECEPTOR TYPE 2"/>
    <property type="match status" value="1"/>
</dbReference>
<evidence type="ECO:0000256" key="10">
    <source>
        <dbReference type="ARBA" id="ARBA00023180"/>
    </source>
</evidence>
<evidence type="ECO:0000256" key="1">
    <source>
        <dbReference type="ARBA" id="ARBA00004141"/>
    </source>
</evidence>
<dbReference type="GO" id="GO:0004930">
    <property type="term" value="F:G protein-coupled receptor activity"/>
    <property type="evidence" value="ECO:0007669"/>
    <property type="project" value="UniProtKB-KW"/>
</dbReference>
<feature type="transmembrane region" description="Helical" evidence="14">
    <location>
        <begin position="232"/>
        <end position="257"/>
    </location>
</feature>
<keyword evidence="10" id="KW-0325">Glycoprotein</keyword>
<feature type="transmembrane region" description="Helical" evidence="14">
    <location>
        <begin position="264"/>
        <end position="286"/>
    </location>
</feature>
<dbReference type="InterPro" id="IPR007960">
    <property type="entry name" value="TAS2R"/>
</dbReference>
<evidence type="ECO:0000256" key="6">
    <source>
        <dbReference type="ARBA" id="ARBA00022989"/>
    </source>
</evidence>
<proteinExistence type="inferred from homology"/>
<feature type="transmembrane region" description="Helical" evidence="14">
    <location>
        <begin position="131"/>
        <end position="150"/>
    </location>
</feature>
<feature type="transmembrane region" description="Helical" evidence="14">
    <location>
        <begin position="180"/>
        <end position="208"/>
    </location>
</feature>